<sequence length="58" mass="6559">MKKILTVLLVLLLLYIALPFLFKTGNFVLNGALVLAAAAFLAFWFSLVFRKEQDRNAD</sequence>
<name>A0A645H8Y8_9ZZZZ</name>
<dbReference type="EMBL" id="VSSQ01088071">
    <property type="protein sequence ID" value="MPN34832.1"/>
    <property type="molecule type" value="Genomic_DNA"/>
</dbReference>
<gene>
    <name evidence="2" type="ORF">SDC9_182326</name>
</gene>
<dbReference type="AlphaFoldDB" id="A0A645H8Y8"/>
<comment type="caution">
    <text evidence="2">The sequence shown here is derived from an EMBL/GenBank/DDBJ whole genome shotgun (WGS) entry which is preliminary data.</text>
</comment>
<protein>
    <submittedName>
        <fullName evidence="2">Uncharacterized protein</fullName>
    </submittedName>
</protein>
<feature type="transmembrane region" description="Helical" evidence="1">
    <location>
        <begin position="29"/>
        <end position="49"/>
    </location>
</feature>
<reference evidence="2" key="1">
    <citation type="submission" date="2019-08" db="EMBL/GenBank/DDBJ databases">
        <authorList>
            <person name="Kucharzyk K."/>
            <person name="Murdoch R.W."/>
            <person name="Higgins S."/>
            <person name="Loffler F."/>
        </authorList>
    </citation>
    <scope>NUCLEOTIDE SEQUENCE</scope>
</reference>
<evidence type="ECO:0000313" key="2">
    <source>
        <dbReference type="EMBL" id="MPN34832.1"/>
    </source>
</evidence>
<proteinExistence type="predicted"/>
<keyword evidence="1" id="KW-1133">Transmembrane helix</keyword>
<keyword evidence="1" id="KW-0472">Membrane</keyword>
<accession>A0A645H8Y8</accession>
<evidence type="ECO:0000256" key="1">
    <source>
        <dbReference type="SAM" id="Phobius"/>
    </source>
</evidence>
<organism evidence="2">
    <name type="scientific">bioreactor metagenome</name>
    <dbReference type="NCBI Taxonomy" id="1076179"/>
    <lineage>
        <taxon>unclassified sequences</taxon>
        <taxon>metagenomes</taxon>
        <taxon>ecological metagenomes</taxon>
    </lineage>
</organism>
<keyword evidence="1" id="KW-0812">Transmembrane</keyword>